<dbReference type="Pfam" id="PF01063">
    <property type="entry name" value="Aminotran_4"/>
    <property type="match status" value="1"/>
</dbReference>
<dbReference type="CDD" id="cd01557">
    <property type="entry name" value="BCAT_beta_family"/>
    <property type="match status" value="1"/>
</dbReference>
<evidence type="ECO:0000256" key="11">
    <source>
        <dbReference type="ARBA" id="ARBA00023304"/>
    </source>
</evidence>
<comment type="pathway">
    <text evidence="5 17">Amino-acid biosynthesis; L-leucine biosynthesis; L-leucine from 3-methyl-2-oxobutanoate: step 4/4.</text>
</comment>
<comment type="cofactor">
    <cofactor evidence="1 16">
        <name>pyridoxal 5'-phosphate</name>
        <dbReference type="ChEBI" id="CHEBI:597326"/>
    </cofactor>
</comment>
<evidence type="ECO:0000256" key="13">
    <source>
        <dbReference type="ARBA" id="ARBA00048798"/>
    </source>
</evidence>
<comment type="pathway">
    <text evidence="3 17">Amino-acid biosynthesis; L-isoleucine biosynthesis; L-isoleucine from 2-oxobutanoate: step 4/4.</text>
</comment>
<evidence type="ECO:0000256" key="17">
    <source>
        <dbReference type="RuleBase" id="RU364094"/>
    </source>
</evidence>
<dbReference type="UniPathway" id="UPA00049">
    <property type="reaction ID" value="UER00062"/>
</dbReference>
<name>A0A2M7TB88_9ACTN</name>
<accession>A0A2M7TB88</accession>
<dbReference type="EMBL" id="PFNG01000016">
    <property type="protein sequence ID" value="PIZ42383.1"/>
    <property type="molecule type" value="Genomic_DNA"/>
</dbReference>
<dbReference type="InterPro" id="IPR043131">
    <property type="entry name" value="BCAT-like_N"/>
</dbReference>
<evidence type="ECO:0000256" key="10">
    <source>
        <dbReference type="ARBA" id="ARBA00022898"/>
    </source>
</evidence>
<gene>
    <name evidence="17" type="primary">ilvE</name>
    <name evidence="18" type="ORF">COY37_00545</name>
</gene>
<dbReference type="InterPro" id="IPR043132">
    <property type="entry name" value="BCAT-like_C"/>
</dbReference>
<feature type="non-terminal residue" evidence="18">
    <location>
        <position position="280"/>
    </location>
</feature>
<dbReference type="InterPro" id="IPR018300">
    <property type="entry name" value="Aminotrans_IV_CS"/>
</dbReference>
<evidence type="ECO:0000256" key="8">
    <source>
        <dbReference type="ARBA" id="ARBA00022605"/>
    </source>
</evidence>
<dbReference type="UniPathway" id="UPA00048">
    <property type="reaction ID" value="UER00073"/>
</dbReference>
<dbReference type="Gene3D" id="3.30.470.10">
    <property type="match status" value="1"/>
</dbReference>
<dbReference type="GO" id="GO:0052654">
    <property type="term" value="F:L-leucine-2-oxoglutarate transaminase activity"/>
    <property type="evidence" value="ECO:0007669"/>
    <property type="project" value="RHEA"/>
</dbReference>
<comment type="caution">
    <text evidence="18">The sequence shown here is derived from an EMBL/GenBank/DDBJ whole genome shotgun (WGS) entry which is preliminary data.</text>
</comment>
<evidence type="ECO:0000256" key="2">
    <source>
        <dbReference type="ARBA" id="ARBA00003109"/>
    </source>
</evidence>
<keyword evidence="9 17" id="KW-0808">Transferase</keyword>
<dbReference type="Proteomes" id="UP000230956">
    <property type="component" value="Unassembled WGS sequence"/>
</dbReference>
<dbReference type="EC" id="2.6.1.42" evidence="17"/>
<comment type="catalytic activity">
    <reaction evidence="12 17">
        <text>L-valine + 2-oxoglutarate = 3-methyl-2-oxobutanoate + L-glutamate</text>
        <dbReference type="Rhea" id="RHEA:24813"/>
        <dbReference type="ChEBI" id="CHEBI:11851"/>
        <dbReference type="ChEBI" id="CHEBI:16810"/>
        <dbReference type="ChEBI" id="CHEBI:29985"/>
        <dbReference type="ChEBI" id="CHEBI:57762"/>
        <dbReference type="EC" id="2.6.1.42"/>
    </reaction>
</comment>
<evidence type="ECO:0000256" key="3">
    <source>
        <dbReference type="ARBA" id="ARBA00004824"/>
    </source>
</evidence>
<dbReference type="InterPro" id="IPR036038">
    <property type="entry name" value="Aminotransferase-like"/>
</dbReference>
<dbReference type="AlphaFoldDB" id="A0A2M7TB88"/>
<evidence type="ECO:0000256" key="7">
    <source>
        <dbReference type="ARBA" id="ARBA00022576"/>
    </source>
</evidence>
<comment type="function">
    <text evidence="2 17">Acts on leucine, isoleucine and valine.</text>
</comment>
<dbReference type="GO" id="GO:0009098">
    <property type="term" value="P:L-leucine biosynthetic process"/>
    <property type="evidence" value="ECO:0007669"/>
    <property type="project" value="UniProtKB-UniPathway"/>
</dbReference>
<evidence type="ECO:0000313" key="19">
    <source>
        <dbReference type="Proteomes" id="UP000230956"/>
    </source>
</evidence>
<evidence type="ECO:0000256" key="6">
    <source>
        <dbReference type="ARBA" id="ARBA00009320"/>
    </source>
</evidence>
<comment type="catalytic activity">
    <reaction evidence="14 17">
        <text>L-leucine + 2-oxoglutarate = 4-methyl-2-oxopentanoate + L-glutamate</text>
        <dbReference type="Rhea" id="RHEA:18321"/>
        <dbReference type="ChEBI" id="CHEBI:16810"/>
        <dbReference type="ChEBI" id="CHEBI:17865"/>
        <dbReference type="ChEBI" id="CHEBI:29985"/>
        <dbReference type="ChEBI" id="CHEBI:57427"/>
        <dbReference type="EC" id="2.6.1.42"/>
    </reaction>
</comment>
<dbReference type="GO" id="GO:0052656">
    <property type="term" value="F:L-isoleucine-2-oxoglutarate transaminase activity"/>
    <property type="evidence" value="ECO:0007669"/>
    <property type="project" value="RHEA"/>
</dbReference>
<evidence type="ECO:0000313" key="18">
    <source>
        <dbReference type="EMBL" id="PIZ42383.1"/>
    </source>
</evidence>
<evidence type="ECO:0000256" key="4">
    <source>
        <dbReference type="ARBA" id="ARBA00004931"/>
    </source>
</evidence>
<dbReference type="GO" id="GO:0009097">
    <property type="term" value="P:isoleucine biosynthetic process"/>
    <property type="evidence" value="ECO:0007669"/>
    <property type="project" value="UniProtKB-UniPathway"/>
</dbReference>
<dbReference type="PROSITE" id="PS00770">
    <property type="entry name" value="AA_TRANSFER_CLASS_4"/>
    <property type="match status" value="1"/>
</dbReference>
<comment type="pathway">
    <text evidence="4 17">Amino-acid biosynthesis; L-valine biosynthesis; L-valine from pyruvate: step 4/4.</text>
</comment>
<dbReference type="NCBIfam" id="NF005146">
    <property type="entry name" value="PRK06606.1"/>
    <property type="match status" value="1"/>
</dbReference>
<dbReference type="PANTHER" id="PTHR42743:SF11">
    <property type="entry name" value="AMINODEOXYCHORISMATE LYASE"/>
    <property type="match status" value="1"/>
</dbReference>
<dbReference type="PANTHER" id="PTHR42743">
    <property type="entry name" value="AMINO-ACID AMINOTRANSFERASE"/>
    <property type="match status" value="1"/>
</dbReference>
<proteinExistence type="inferred from homology"/>
<keyword evidence="7 17" id="KW-0032">Aminotransferase</keyword>
<keyword evidence="11 17" id="KW-0100">Branched-chain amino acid biosynthesis</keyword>
<dbReference type="NCBIfam" id="TIGR01122">
    <property type="entry name" value="ilvE_I"/>
    <property type="match status" value="1"/>
</dbReference>
<keyword evidence="8 17" id="KW-0028">Amino-acid biosynthesis</keyword>
<evidence type="ECO:0000256" key="12">
    <source>
        <dbReference type="ARBA" id="ARBA00048212"/>
    </source>
</evidence>
<dbReference type="GO" id="GO:0005829">
    <property type="term" value="C:cytosol"/>
    <property type="evidence" value="ECO:0007669"/>
    <property type="project" value="TreeGrafter"/>
</dbReference>
<dbReference type="InterPro" id="IPR001544">
    <property type="entry name" value="Aminotrans_IV"/>
</dbReference>
<protein>
    <recommendedName>
        <fullName evidence="17">Branched-chain-amino-acid aminotransferase</fullName>
        <shortName evidence="17">BCAT</shortName>
        <ecNumber evidence="17">2.6.1.42</ecNumber>
    </recommendedName>
</protein>
<dbReference type="SUPFAM" id="SSF56752">
    <property type="entry name" value="D-aminoacid aminotransferase-like PLP-dependent enzymes"/>
    <property type="match status" value="1"/>
</dbReference>
<evidence type="ECO:0000256" key="5">
    <source>
        <dbReference type="ARBA" id="ARBA00005072"/>
    </source>
</evidence>
<reference evidence="19" key="1">
    <citation type="submission" date="2017-09" db="EMBL/GenBank/DDBJ databases">
        <title>Depth-based differentiation of microbial function through sediment-hosted aquifers and enrichment of novel symbionts in the deep terrestrial subsurface.</title>
        <authorList>
            <person name="Probst A.J."/>
            <person name="Ladd B."/>
            <person name="Jarett J.K."/>
            <person name="Geller-Mcgrath D.E."/>
            <person name="Sieber C.M.K."/>
            <person name="Emerson J.B."/>
            <person name="Anantharaman K."/>
            <person name="Thomas B.C."/>
            <person name="Malmstrom R."/>
            <person name="Stieglmeier M."/>
            <person name="Klingl A."/>
            <person name="Woyke T."/>
            <person name="Ryan C.M."/>
            <person name="Banfield J.F."/>
        </authorList>
    </citation>
    <scope>NUCLEOTIDE SEQUENCE [LARGE SCALE GENOMIC DNA]</scope>
</reference>
<dbReference type="FunFam" id="3.20.10.10:FF:000002">
    <property type="entry name" value="D-alanine aminotransferase"/>
    <property type="match status" value="1"/>
</dbReference>
<evidence type="ECO:0000256" key="9">
    <source>
        <dbReference type="ARBA" id="ARBA00022679"/>
    </source>
</evidence>
<dbReference type="InterPro" id="IPR033939">
    <property type="entry name" value="BCAT_family"/>
</dbReference>
<comment type="catalytic activity">
    <reaction evidence="13 17">
        <text>L-isoleucine + 2-oxoglutarate = (S)-3-methyl-2-oxopentanoate + L-glutamate</text>
        <dbReference type="Rhea" id="RHEA:24801"/>
        <dbReference type="ChEBI" id="CHEBI:16810"/>
        <dbReference type="ChEBI" id="CHEBI:29985"/>
        <dbReference type="ChEBI" id="CHEBI:35146"/>
        <dbReference type="ChEBI" id="CHEBI:58045"/>
        <dbReference type="EC" id="2.6.1.42"/>
    </reaction>
</comment>
<evidence type="ECO:0000256" key="1">
    <source>
        <dbReference type="ARBA" id="ARBA00001933"/>
    </source>
</evidence>
<organism evidence="18 19">
    <name type="scientific">Candidatus Aquicultor secundus</name>
    <dbReference type="NCBI Taxonomy" id="1973895"/>
    <lineage>
        <taxon>Bacteria</taxon>
        <taxon>Bacillati</taxon>
        <taxon>Actinomycetota</taxon>
        <taxon>Candidatus Aquicultoria</taxon>
        <taxon>Candidatus Aquicultorales</taxon>
        <taxon>Candidatus Aquicultoraceae</taxon>
        <taxon>Candidatus Aquicultor</taxon>
    </lineage>
</organism>
<evidence type="ECO:0000256" key="15">
    <source>
        <dbReference type="RuleBase" id="RU004106"/>
    </source>
</evidence>
<evidence type="ECO:0000256" key="14">
    <source>
        <dbReference type="ARBA" id="ARBA00049229"/>
    </source>
</evidence>
<comment type="similarity">
    <text evidence="6 15">Belongs to the class-IV pyridoxal-phosphate-dependent aminotransferase family.</text>
</comment>
<dbReference type="Gene3D" id="3.20.10.10">
    <property type="entry name" value="D-amino Acid Aminotransferase, subunit A, domain 2"/>
    <property type="match status" value="1"/>
</dbReference>
<dbReference type="InterPro" id="IPR005785">
    <property type="entry name" value="B_amino_transI"/>
</dbReference>
<sequence>MEKVEKIWLNGEFVDWDKAQVHVLTHALHYGSGVFEGIRAYETPSGTAVFRLTEHMERLMDSARIYLMPVPYSTEELINATKELIRVNKLKSCYIRPIAFRGYGEMGLNPLNSPVDVAIATWSWGTYLGDEGLKNGIRAMISSFSRIDPNSLPPAAKATGQYINSILAKMEAIYSNYEEAIMLDSRGFVSEGTGENLFVVKNGVIHTPSTSASILEGITRDTVIELAKDMGYEVVERDLVRSDLFLADEIFVTGTAAEITPIREVDKREIGKPGPVTTAL</sequence>
<keyword evidence="10 16" id="KW-0663">Pyridoxal phosphate</keyword>
<dbReference type="UniPathway" id="UPA00047">
    <property type="reaction ID" value="UER00058"/>
</dbReference>
<dbReference type="GO" id="GO:0009099">
    <property type="term" value="P:L-valine biosynthetic process"/>
    <property type="evidence" value="ECO:0007669"/>
    <property type="project" value="UniProtKB-UniPathway"/>
</dbReference>
<evidence type="ECO:0000256" key="16">
    <source>
        <dbReference type="RuleBase" id="RU004516"/>
    </source>
</evidence>
<dbReference type="InterPro" id="IPR050571">
    <property type="entry name" value="Class-IV_PLP-Dep_Aminotrnsfr"/>
</dbReference>
<dbReference type="GO" id="GO:0052655">
    <property type="term" value="F:L-valine-2-oxoglutarate transaminase activity"/>
    <property type="evidence" value="ECO:0007669"/>
    <property type="project" value="RHEA"/>
</dbReference>